<evidence type="ECO:0000313" key="10">
    <source>
        <dbReference type="EMBL" id="ATF25248.1"/>
    </source>
</evidence>
<keyword evidence="5 9" id="KW-0812">Transmembrane</keyword>
<dbReference type="GO" id="GO:0015190">
    <property type="term" value="F:L-leucine transmembrane transporter activity"/>
    <property type="evidence" value="ECO:0007669"/>
    <property type="project" value="TreeGrafter"/>
</dbReference>
<proteinExistence type="inferred from homology"/>
<accession>A0A1D2LU40</accession>
<dbReference type="InterPro" id="IPR004685">
    <property type="entry name" value="Brnchd-chn_aa_trnsp_Livcs"/>
</dbReference>
<gene>
    <name evidence="10" type="primary">brnQ</name>
    <name evidence="10" type="ORF">CNY62_01955</name>
</gene>
<dbReference type="GO" id="GO:0005304">
    <property type="term" value="F:L-valine transmembrane transporter activity"/>
    <property type="evidence" value="ECO:0007669"/>
    <property type="project" value="TreeGrafter"/>
</dbReference>
<organism evidence="10 11">
    <name type="scientific">Brochothrix thermosphacta</name>
    <name type="common">Microbacterium thermosphactum</name>
    <dbReference type="NCBI Taxonomy" id="2756"/>
    <lineage>
        <taxon>Bacteria</taxon>
        <taxon>Bacillati</taxon>
        <taxon>Bacillota</taxon>
        <taxon>Bacilli</taxon>
        <taxon>Bacillales</taxon>
        <taxon>Listeriaceae</taxon>
        <taxon>Brochothrix</taxon>
    </lineage>
</organism>
<feature type="transmembrane region" description="Helical" evidence="9">
    <location>
        <begin position="348"/>
        <end position="368"/>
    </location>
</feature>
<sequence>MNTHKPSFKDTLTIGLMLFALYFGAGNLIFPSFLGQNAGSNVWIAVAGFLITGVGLPLLGFLSLALSGKDDVQQLADGAGKLFGLIFSIILYLAIGPFFAIPRTGNVSFEIGVHPFVPAGSEKIALFVFTILFFTLTYFLARNPGKIVDVIGKYLAPIKLTLILIIIGVAIAWPMGAYQAPIGDYDTKSFFNSFQQGYLTLDTIASFAFGMVVLQAVRAKGAKTKKEVTSMGIKASLISMVLLMFIYGSLAYMGATSVSQIGYVENGAQVLAKVSAFYFGTYGNLVLGITIIVSCLTTSVGLTVATASFFNKIYPKIAIKRYVLVIAIFSAIIANLGLTQLLAVSMPVLMVIYPMVICLVILVLTNGLHGGSKPIYQLSMFFTFCVSLFDGFKTAGWDFASGIQAFYAAYLPWDNVGLGWIIPALCGGILGYIITRIKGKTTET</sequence>
<evidence type="ECO:0000256" key="8">
    <source>
        <dbReference type="ARBA" id="ARBA00023136"/>
    </source>
</evidence>
<dbReference type="GO" id="GO:0005886">
    <property type="term" value="C:plasma membrane"/>
    <property type="evidence" value="ECO:0007669"/>
    <property type="project" value="UniProtKB-SubCell"/>
</dbReference>
<dbReference type="GO" id="GO:0015820">
    <property type="term" value="P:L-leucine transport"/>
    <property type="evidence" value="ECO:0007669"/>
    <property type="project" value="TreeGrafter"/>
</dbReference>
<dbReference type="Proteomes" id="UP000243591">
    <property type="component" value="Chromosome"/>
</dbReference>
<dbReference type="NCBIfam" id="TIGR00796">
    <property type="entry name" value="livcs"/>
    <property type="match status" value="1"/>
</dbReference>
<protein>
    <recommendedName>
        <fullName evidence="9">Branched-chain amino acid transport system carrier protein</fullName>
    </recommendedName>
</protein>
<dbReference type="PANTHER" id="PTHR30588">
    <property type="entry name" value="BRANCHED-CHAIN AMINO ACID TRANSPORT SYSTEM 2 CARRIER PROTEIN"/>
    <property type="match status" value="1"/>
</dbReference>
<name>A0A1D2LU40_BROTH</name>
<reference evidence="10 11" key="1">
    <citation type="submission" date="2017-09" db="EMBL/GenBank/DDBJ databases">
        <title>Complete Genome Sequences of Two Strains of the Meat Spoilage Bacterium Brochothrix thermosphacta Isolated from Ground Chicken.</title>
        <authorList>
            <person name="Paoli G.C."/>
            <person name="Wijey C."/>
            <person name="Chen C.-Y."/>
            <person name="Nguyen L."/>
            <person name="Yan X."/>
            <person name="Irwin P.L."/>
        </authorList>
    </citation>
    <scope>NUCLEOTIDE SEQUENCE [LARGE SCALE GENOMIC DNA]</scope>
    <source>
        <strain evidence="10 11">BI</strain>
    </source>
</reference>
<evidence type="ECO:0000313" key="11">
    <source>
        <dbReference type="Proteomes" id="UP000243591"/>
    </source>
</evidence>
<feature type="transmembrane region" description="Helical" evidence="9">
    <location>
        <begin position="124"/>
        <end position="142"/>
    </location>
</feature>
<dbReference type="AlphaFoldDB" id="A0A1D2LU40"/>
<evidence type="ECO:0000256" key="1">
    <source>
        <dbReference type="ARBA" id="ARBA00004651"/>
    </source>
</evidence>
<evidence type="ECO:0000256" key="4">
    <source>
        <dbReference type="ARBA" id="ARBA00022475"/>
    </source>
</evidence>
<keyword evidence="8 9" id="KW-0472">Membrane</keyword>
<feature type="transmembrane region" description="Helical" evidence="9">
    <location>
        <begin position="12"/>
        <end position="30"/>
    </location>
</feature>
<keyword evidence="4" id="KW-1003">Cell membrane</keyword>
<evidence type="ECO:0000256" key="2">
    <source>
        <dbReference type="ARBA" id="ARBA00008540"/>
    </source>
</evidence>
<dbReference type="GO" id="GO:0015188">
    <property type="term" value="F:L-isoleucine transmembrane transporter activity"/>
    <property type="evidence" value="ECO:0007669"/>
    <property type="project" value="TreeGrafter"/>
</dbReference>
<evidence type="ECO:0000256" key="7">
    <source>
        <dbReference type="ARBA" id="ARBA00022989"/>
    </source>
</evidence>
<feature type="transmembrane region" description="Helical" evidence="9">
    <location>
        <begin position="196"/>
        <end position="214"/>
    </location>
</feature>
<evidence type="ECO:0000256" key="5">
    <source>
        <dbReference type="ARBA" id="ARBA00022692"/>
    </source>
</evidence>
<dbReference type="RefSeq" id="WP_069119452.1">
    <property type="nucleotide sequence ID" value="NZ_CBCPHX010000003.1"/>
</dbReference>
<keyword evidence="11" id="KW-1185">Reference proteome</keyword>
<keyword evidence="7 9" id="KW-1133">Transmembrane helix</keyword>
<evidence type="ECO:0000256" key="3">
    <source>
        <dbReference type="ARBA" id="ARBA00022448"/>
    </source>
</evidence>
<feature type="transmembrane region" description="Helical" evidence="9">
    <location>
        <begin position="285"/>
        <end position="310"/>
    </location>
</feature>
<feature type="transmembrane region" description="Helical" evidence="9">
    <location>
        <begin position="42"/>
        <end position="66"/>
    </location>
</feature>
<dbReference type="GO" id="GO:0015818">
    <property type="term" value="P:isoleucine transport"/>
    <property type="evidence" value="ECO:0007669"/>
    <property type="project" value="TreeGrafter"/>
</dbReference>
<feature type="transmembrane region" description="Helical" evidence="9">
    <location>
        <begin position="154"/>
        <end position="176"/>
    </location>
</feature>
<evidence type="ECO:0000256" key="9">
    <source>
        <dbReference type="RuleBase" id="RU362122"/>
    </source>
</evidence>
<feature type="transmembrane region" description="Helical" evidence="9">
    <location>
        <begin position="78"/>
        <end position="100"/>
    </location>
</feature>
<comment type="similarity">
    <text evidence="2 9">Belongs to the branched chain amino acid transporter family.</text>
</comment>
<keyword evidence="6 9" id="KW-0029">Amino-acid transport</keyword>
<feature type="transmembrane region" description="Helical" evidence="9">
    <location>
        <begin position="417"/>
        <end position="435"/>
    </location>
</feature>
<dbReference type="Pfam" id="PF05525">
    <property type="entry name" value="Branch_AA_trans"/>
    <property type="match status" value="1"/>
</dbReference>
<keyword evidence="3 9" id="KW-0813">Transport</keyword>
<comment type="subcellular location">
    <subcellularLocation>
        <location evidence="1 9">Cell membrane</location>
        <topology evidence="1 9">Multi-pass membrane protein</topology>
    </subcellularLocation>
</comment>
<comment type="function">
    <text evidence="9">Component of the transport system for branched-chain amino acids.</text>
</comment>
<dbReference type="PANTHER" id="PTHR30588:SF0">
    <property type="entry name" value="BRANCHED-CHAIN AMINO ACID PERMEASE BRNQ"/>
    <property type="match status" value="1"/>
</dbReference>
<dbReference type="STRING" id="2756.BFR44_01630"/>
<dbReference type="EMBL" id="CP023483">
    <property type="protein sequence ID" value="ATF25248.1"/>
    <property type="molecule type" value="Genomic_DNA"/>
</dbReference>
<feature type="transmembrane region" description="Helical" evidence="9">
    <location>
        <begin position="235"/>
        <end position="255"/>
    </location>
</feature>
<dbReference type="KEGG" id="bths:CNY62_01955"/>
<evidence type="ECO:0000256" key="6">
    <source>
        <dbReference type="ARBA" id="ARBA00022970"/>
    </source>
</evidence>
<dbReference type="OrthoDB" id="9783920at2"/>
<feature type="transmembrane region" description="Helical" evidence="9">
    <location>
        <begin position="322"/>
        <end position="342"/>
    </location>
</feature>
<feature type="transmembrane region" description="Helical" evidence="9">
    <location>
        <begin position="375"/>
        <end position="397"/>
    </location>
</feature>